<dbReference type="Proteomes" id="UP000283785">
    <property type="component" value="Unassembled WGS sequence"/>
</dbReference>
<organism evidence="1 2">
    <name type="scientific">Segatella copri</name>
    <dbReference type="NCBI Taxonomy" id="165179"/>
    <lineage>
        <taxon>Bacteria</taxon>
        <taxon>Pseudomonadati</taxon>
        <taxon>Bacteroidota</taxon>
        <taxon>Bacteroidia</taxon>
        <taxon>Bacteroidales</taxon>
        <taxon>Prevotellaceae</taxon>
        <taxon>Segatella</taxon>
    </lineage>
</organism>
<gene>
    <name evidence="1" type="ORF">DWV76_00925</name>
</gene>
<reference evidence="1 2" key="1">
    <citation type="submission" date="2018-08" db="EMBL/GenBank/DDBJ databases">
        <title>A genome reference for cultivated species of the human gut microbiota.</title>
        <authorList>
            <person name="Zou Y."/>
            <person name="Xue W."/>
            <person name="Luo G."/>
        </authorList>
    </citation>
    <scope>NUCLEOTIDE SEQUENCE [LARGE SCALE GENOMIC DNA]</scope>
    <source>
        <strain evidence="1 2">AF12-50</strain>
    </source>
</reference>
<comment type="caution">
    <text evidence="1">The sequence shown here is derived from an EMBL/GenBank/DDBJ whole genome shotgun (WGS) entry which is preliminary data.</text>
</comment>
<dbReference type="EMBL" id="QSAG01000001">
    <property type="protein sequence ID" value="RGW45114.1"/>
    <property type="molecule type" value="Genomic_DNA"/>
</dbReference>
<evidence type="ECO:0000313" key="2">
    <source>
        <dbReference type="Proteomes" id="UP000283785"/>
    </source>
</evidence>
<sequence>MNIKELDGYLKFLSEKQTAVQESGFDVEDSDLSPQLFPFQKYCVKRALKVGRFAMFEDCGLGKTYQQLEWAQQVVNHINKPVLILAPLGVIGQTIKEGVHFGYKVTEIALTTFDQDLDTGIYITNYDNMDNIDAYLFGGGRS</sequence>
<dbReference type="SUPFAM" id="SSF52540">
    <property type="entry name" value="P-loop containing nucleoside triphosphate hydrolases"/>
    <property type="match status" value="1"/>
</dbReference>
<proteinExistence type="predicted"/>
<dbReference type="RefSeq" id="WP_118063160.1">
    <property type="nucleotide sequence ID" value="NZ_QSAG01000001.1"/>
</dbReference>
<dbReference type="AlphaFoldDB" id="A0AA92U1Y8"/>
<dbReference type="InterPro" id="IPR027417">
    <property type="entry name" value="P-loop_NTPase"/>
</dbReference>
<protein>
    <submittedName>
        <fullName evidence="1">Uncharacterized protein</fullName>
    </submittedName>
</protein>
<accession>A0AA92U1Y8</accession>
<name>A0AA92U1Y8_9BACT</name>
<dbReference type="Gene3D" id="3.40.50.300">
    <property type="entry name" value="P-loop containing nucleotide triphosphate hydrolases"/>
    <property type="match status" value="1"/>
</dbReference>
<evidence type="ECO:0000313" key="1">
    <source>
        <dbReference type="EMBL" id="RGW45114.1"/>
    </source>
</evidence>